<dbReference type="AlphaFoldDB" id="A0A016VVH2"/>
<evidence type="ECO:0000313" key="4">
    <source>
        <dbReference type="Proteomes" id="UP000024635"/>
    </source>
</evidence>
<feature type="region of interest" description="Disordered" evidence="1">
    <location>
        <begin position="304"/>
        <end position="402"/>
    </location>
</feature>
<keyword evidence="4" id="KW-1185">Reference proteome</keyword>
<reference evidence="4" key="1">
    <citation type="journal article" date="2015" name="Nat. Genet.">
        <title>The genome and transcriptome of the zoonotic hookworm Ancylostoma ceylanicum identify infection-specific gene families.</title>
        <authorList>
            <person name="Schwarz E.M."/>
            <person name="Hu Y."/>
            <person name="Antoshechkin I."/>
            <person name="Miller M.M."/>
            <person name="Sternberg P.W."/>
            <person name="Aroian R.V."/>
        </authorList>
    </citation>
    <scope>NUCLEOTIDE SEQUENCE</scope>
    <source>
        <strain evidence="4">HY135</strain>
    </source>
</reference>
<feature type="compositionally biased region" description="Basic and acidic residues" evidence="1">
    <location>
        <begin position="370"/>
        <end position="380"/>
    </location>
</feature>
<dbReference type="InterPro" id="IPR056676">
    <property type="entry name" value="DUF7774"/>
</dbReference>
<dbReference type="PANTHER" id="PTHR38630">
    <property type="entry name" value="PROTEIN CBG12780"/>
    <property type="match status" value="1"/>
</dbReference>
<evidence type="ECO:0000256" key="1">
    <source>
        <dbReference type="SAM" id="MobiDB-lite"/>
    </source>
</evidence>
<accession>A0A016VVH2</accession>
<evidence type="ECO:0000259" key="2">
    <source>
        <dbReference type="Pfam" id="PF24983"/>
    </source>
</evidence>
<gene>
    <name evidence="3" type="primary">Acey_s0004.g2100</name>
    <name evidence="3" type="ORF">Y032_0004g2100</name>
</gene>
<dbReference type="Proteomes" id="UP000024635">
    <property type="component" value="Unassembled WGS sequence"/>
</dbReference>
<feature type="domain" description="DUF7774" evidence="2">
    <location>
        <begin position="10"/>
        <end position="105"/>
    </location>
</feature>
<comment type="caution">
    <text evidence="3">The sequence shown here is derived from an EMBL/GenBank/DDBJ whole genome shotgun (WGS) entry which is preliminary data.</text>
</comment>
<dbReference type="EMBL" id="JARK01001340">
    <property type="protein sequence ID" value="EYC31331.1"/>
    <property type="molecule type" value="Genomic_DNA"/>
</dbReference>
<dbReference type="PANTHER" id="PTHR38630:SF1">
    <property type="entry name" value="DEK_C DOMAIN-CONTAINING PROTEIN-RELATED"/>
    <property type="match status" value="1"/>
</dbReference>
<feature type="compositionally biased region" description="Pro residues" evidence="1">
    <location>
        <begin position="311"/>
        <end position="331"/>
    </location>
</feature>
<proteinExistence type="predicted"/>
<protein>
    <recommendedName>
        <fullName evidence="2">DUF7774 domain-containing protein</fullName>
    </recommendedName>
</protein>
<name>A0A016VVH2_9BILA</name>
<dbReference type="OrthoDB" id="5876090at2759"/>
<dbReference type="Pfam" id="PF24983">
    <property type="entry name" value="DUF7774"/>
    <property type="match status" value="1"/>
</dbReference>
<organism evidence="3 4">
    <name type="scientific">Ancylostoma ceylanicum</name>
    <dbReference type="NCBI Taxonomy" id="53326"/>
    <lineage>
        <taxon>Eukaryota</taxon>
        <taxon>Metazoa</taxon>
        <taxon>Ecdysozoa</taxon>
        <taxon>Nematoda</taxon>
        <taxon>Chromadorea</taxon>
        <taxon>Rhabditida</taxon>
        <taxon>Rhabditina</taxon>
        <taxon>Rhabditomorpha</taxon>
        <taxon>Strongyloidea</taxon>
        <taxon>Ancylostomatidae</taxon>
        <taxon>Ancylostomatinae</taxon>
        <taxon>Ancylostoma</taxon>
    </lineage>
</organism>
<evidence type="ECO:0000313" key="3">
    <source>
        <dbReference type="EMBL" id="EYC31331.1"/>
    </source>
</evidence>
<feature type="compositionally biased region" description="Low complexity" evidence="1">
    <location>
        <begin position="387"/>
        <end position="402"/>
    </location>
</feature>
<sequence>MAKKDEQKLNKYEEAIALRGLDIMRKDLLLENALTEEEKLTLRKFFETSDSKPNETIARLIDQAMDYAINRILKKSDLDDDFVDNELRLFFVETSKAKRVLLDVMLAHPEYVPDSWGGTVLVARRRLNQHEKSVAAKAKLKKKEEKESAVSITPVLRMTPSLEDFLIGAYDNKQDIKEDRAMIQSERPHSSVREHFFPARPISLLLLRRSLTLSTSQRCRHIMDAASIASMFFVAATIARSWGHFTNPQPLSSALFCRRDITAAATQVKTRTNVYSPSNRFLFRKSSNRLPHFTFIKHMGDEYEQLGPAGNVPPPPGAAPPLLPPPPPPDLRVPSPGLQAQPRDEEGAYEYAGKPTPSPDKREKKSRKAPSQERKRSSEKGRRRKSSVTPQRSSSSSAREIPASVYMALQEKASFNVSDDKGSIDEVYVHYKTLGMHSLYCRYAAS</sequence>